<reference evidence="2" key="1">
    <citation type="submission" date="2017-08" db="EMBL/GenBank/DDBJ databases">
        <title>A dynamic microbial community with high functional redundancy inhabits the cold, oxic subseafloor aquifer.</title>
        <authorList>
            <person name="Tully B.J."/>
            <person name="Wheat C.G."/>
            <person name="Glazer B.T."/>
            <person name="Huber J.A."/>
        </authorList>
    </citation>
    <scope>NUCLEOTIDE SEQUENCE [LARGE SCALE GENOMIC DNA]</scope>
</reference>
<sequence>MTFPNPNPWSDNESEELLRMNQLGIPIKEIALVLDRKAEATRSKLQRLMGKTRYQRRDFDMGAGRESAELKKQVDHLRTMIPEDTRDWQAMHFGDPIPCQSALGRRI</sequence>
<dbReference type="EMBL" id="NVVJ01000076">
    <property type="protein sequence ID" value="PCJ20874.1"/>
    <property type="molecule type" value="Genomic_DNA"/>
</dbReference>
<accession>A0A2A5ANG0</accession>
<dbReference type="AlphaFoldDB" id="A0A2A5ANG0"/>
<proteinExistence type="predicted"/>
<gene>
    <name evidence="1" type="ORF">COA96_15620</name>
</gene>
<comment type="caution">
    <text evidence="1">The sequence shown here is derived from an EMBL/GenBank/DDBJ whole genome shotgun (WGS) entry which is preliminary data.</text>
</comment>
<evidence type="ECO:0000313" key="2">
    <source>
        <dbReference type="Proteomes" id="UP000218327"/>
    </source>
</evidence>
<protein>
    <submittedName>
        <fullName evidence="1">Uncharacterized protein</fullName>
    </submittedName>
</protein>
<name>A0A2A5ANG0_9GAMM</name>
<dbReference type="Proteomes" id="UP000218327">
    <property type="component" value="Unassembled WGS sequence"/>
</dbReference>
<evidence type="ECO:0000313" key="1">
    <source>
        <dbReference type="EMBL" id="PCJ20874.1"/>
    </source>
</evidence>
<organism evidence="1 2">
    <name type="scientific">SAR86 cluster bacterium</name>
    <dbReference type="NCBI Taxonomy" id="2030880"/>
    <lineage>
        <taxon>Bacteria</taxon>
        <taxon>Pseudomonadati</taxon>
        <taxon>Pseudomonadota</taxon>
        <taxon>Gammaproteobacteria</taxon>
        <taxon>SAR86 cluster</taxon>
    </lineage>
</organism>